<proteinExistence type="predicted"/>
<dbReference type="Proteomes" id="UP000306985">
    <property type="component" value="Unassembled WGS sequence"/>
</dbReference>
<dbReference type="OrthoDB" id="4121259at2"/>
<evidence type="ECO:0000313" key="3">
    <source>
        <dbReference type="EMBL" id="TKV60201.1"/>
    </source>
</evidence>
<dbReference type="PANTHER" id="PTHR34473">
    <property type="entry name" value="UPF0699 TRANSMEMBRANE PROTEIN YDBS"/>
    <property type="match status" value="1"/>
</dbReference>
<feature type="transmembrane region" description="Helical" evidence="1">
    <location>
        <begin position="224"/>
        <end position="249"/>
    </location>
</feature>
<gene>
    <name evidence="3" type="ORF">FDO65_00225</name>
</gene>
<sequence>MSAPIDGQWRRLAGGMLLIQPIRELLRFVPLLLVLLVVGRSTSRPPWEFAVAGLVILYGIGRFVSTRWRVTADAVEVRHGVFGRRVLTAPRERIRSIDISAHPLQRLLGLVRVRIGTGTSGPAARGVELDGVSRATAETLRAVLLHHRDADDGSADTSPPADRGRVLAAFRPRWLLYGPATLSGVVTAAAVLALGLRLLSEAQVRPTEVGPIAAVLRHLSALDWWAIGLQVLLAVLIVTTLLSLAGYCLSYWGFRLVRHADSSDVGGDGSALQTSRGLLATRSTTIAEHRLHGIERIEPLLLRAVRGARLTAVATGLQDGRNASRGADVLLPPVPRDAVLDIERQVLAEPAIDPVTVTLTPRGPAARRRRYVRALAGVVALAAAAGLLWWRHLVPGWVPVATLALVLPALLLARDRFAALGHAVLPARHPRSDGRVLVSRLGSLVRRRVTLRRSGVIGAVWRSSPFQRRAGLVTLTITTAAGTQRYHLPDLDDRVALEVAADLVPAVAAFRSTETGSTR</sequence>
<reference evidence="3 4" key="1">
    <citation type="submission" date="2019-05" db="EMBL/GenBank/DDBJ databases">
        <title>Nakamurella sp. N5BH11, whole genome shotgun sequence.</title>
        <authorList>
            <person name="Tuo L."/>
        </authorList>
    </citation>
    <scope>NUCLEOTIDE SEQUENCE [LARGE SCALE GENOMIC DNA]</scope>
    <source>
        <strain evidence="3 4">N5BH11</strain>
    </source>
</reference>
<feature type="transmembrane region" description="Helical" evidence="1">
    <location>
        <begin position="174"/>
        <end position="196"/>
    </location>
</feature>
<dbReference type="EMBL" id="SZZH01000001">
    <property type="protein sequence ID" value="TKV60201.1"/>
    <property type="molecule type" value="Genomic_DNA"/>
</dbReference>
<organism evidence="3 4">
    <name type="scientific">Nakamurella flava</name>
    <dbReference type="NCBI Taxonomy" id="2576308"/>
    <lineage>
        <taxon>Bacteria</taxon>
        <taxon>Bacillati</taxon>
        <taxon>Actinomycetota</taxon>
        <taxon>Actinomycetes</taxon>
        <taxon>Nakamurellales</taxon>
        <taxon>Nakamurellaceae</taxon>
        <taxon>Nakamurella</taxon>
    </lineage>
</organism>
<keyword evidence="4" id="KW-1185">Reference proteome</keyword>
<protein>
    <recommendedName>
        <fullName evidence="2">YdbS-like PH domain-containing protein</fullName>
    </recommendedName>
</protein>
<dbReference type="Pfam" id="PF03703">
    <property type="entry name" value="bPH_2"/>
    <property type="match status" value="2"/>
</dbReference>
<feature type="transmembrane region" description="Helical" evidence="1">
    <location>
        <begin position="371"/>
        <end position="390"/>
    </location>
</feature>
<keyword evidence="1" id="KW-1133">Transmembrane helix</keyword>
<dbReference type="RefSeq" id="WP_137447504.1">
    <property type="nucleotide sequence ID" value="NZ_SZZH01000001.1"/>
</dbReference>
<dbReference type="PANTHER" id="PTHR34473:SF2">
    <property type="entry name" value="UPF0699 TRANSMEMBRANE PROTEIN YDBT"/>
    <property type="match status" value="1"/>
</dbReference>
<evidence type="ECO:0000256" key="1">
    <source>
        <dbReference type="SAM" id="Phobius"/>
    </source>
</evidence>
<dbReference type="PIRSF" id="PIRSF026631">
    <property type="entry name" value="UCP026631"/>
    <property type="match status" value="1"/>
</dbReference>
<feature type="transmembrane region" description="Helical" evidence="1">
    <location>
        <begin position="25"/>
        <end position="41"/>
    </location>
</feature>
<dbReference type="AlphaFoldDB" id="A0A4U6QIW3"/>
<name>A0A4U6QIW3_9ACTN</name>
<keyword evidence="1" id="KW-0472">Membrane</keyword>
<evidence type="ECO:0000259" key="2">
    <source>
        <dbReference type="Pfam" id="PF03703"/>
    </source>
</evidence>
<keyword evidence="1" id="KW-0812">Transmembrane</keyword>
<feature type="transmembrane region" description="Helical" evidence="1">
    <location>
        <begin position="396"/>
        <end position="413"/>
    </location>
</feature>
<dbReference type="InterPro" id="IPR005182">
    <property type="entry name" value="YdbS-like_PH"/>
</dbReference>
<accession>A0A4U6QIW3</accession>
<comment type="caution">
    <text evidence="3">The sequence shown here is derived from an EMBL/GenBank/DDBJ whole genome shotgun (WGS) entry which is preliminary data.</text>
</comment>
<evidence type="ECO:0000313" key="4">
    <source>
        <dbReference type="Proteomes" id="UP000306985"/>
    </source>
</evidence>
<feature type="domain" description="YdbS-like PH" evidence="2">
    <location>
        <begin position="65"/>
        <end position="142"/>
    </location>
</feature>
<dbReference type="InterPro" id="IPR014529">
    <property type="entry name" value="UCP026631"/>
</dbReference>
<feature type="domain" description="YdbS-like PH" evidence="2">
    <location>
        <begin position="434"/>
        <end position="500"/>
    </location>
</feature>
<feature type="transmembrane region" description="Helical" evidence="1">
    <location>
        <begin position="47"/>
        <end position="64"/>
    </location>
</feature>